<comment type="cofactor">
    <cofactor evidence="1 6">
        <name>pyridoxal 5'-phosphate</name>
        <dbReference type="ChEBI" id="CHEBI:597326"/>
    </cofactor>
</comment>
<evidence type="ECO:0000259" key="7">
    <source>
        <dbReference type="Pfam" id="PF00155"/>
    </source>
</evidence>
<dbReference type="InterPro" id="IPR050596">
    <property type="entry name" value="AspAT/PAT-like"/>
</dbReference>
<keyword evidence="5" id="KW-0663">Pyridoxal phosphate</keyword>
<proteinExistence type="inferred from homology"/>
<dbReference type="GO" id="GO:0030170">
    <property type="term" value="F:pyridoxal phosphate binding"/>
    <property type="evidence" value="ECO:0007669"/>
    <property type="project" value="InterPro"/>
</dbReference>
<evidence type="ECO:0000313" key="8">
    <source>
        <dbReference type="EMBL" id="SFS96033.1"/>
    </source>
</evidence>
<dbReference type="PANTHER" id="PTHR46383:SF2">
    <property type="entry name" value="AMINOTRANSFERASE"/>
    <property type="match status" value="1"/>
</dbReference>
<gene>
    <name evidence="8" type="ORF">SAMN04487906_2350</name>
</gene>
<evidence type="ECO:0000256" key="5">
    <source>
        <dbReference type="ARBA" id="ARBA00022898"/>
    </source>
</evidence>
<dbReference type="Proteomes" id="UP000183209">
    <property type="component" value="Unassembled WGS sequence"/>
</dbReference>
<dbReference type="GO" id="GO:0008483">
    <property type="term" value="F:transaminase activity"/>
    <property type="evidence" value="ECO:0007669"/>
    <property type="project" value="UniProtKB-KW"/>
</dbReference>
<dbReference type="PROSITE" id="PS00105">
    <property type="entry name" value="AA_TRANSFER_CLASS_1"/>
    <property type="match status" value="1"/>
</dbReference>
<keyword evidence="3 6" id="KW-0032">Aminotransferase</keyword>
<evidence type="ECO:0000313" key="9">
    <source>
        <dbReference type="Proteomes" id="UP000183209"/>
    </source>
</evidence>
<evidence type="ECO:0000256" key="1">
    <source>
        <dbReference type="ARBA" id="ARBA00001933"/>
    </source>
</evidence>
<protein>
    <recommendedName>
        <fullName evidence="6">Aminotransferase</fullName>
        <ecNumber evidence="6">2.6.1.-</ecNumber>
    </recommendedName>
</protein>
<dbReference type="NCBIfam" id="NF005744">
    <property type="entry name" value="PRK07568.1"/>
    <property type="match status" value="1"/>
</dbReference>
<name>A0A1I6U3K4_9FLAO</name>
<dbReference type="RefSeq" id="WP_038261066.1">
    <property type="nucleotide sequence ID" value="NZ_FPAG01000006.1"/>
</dbReference>
<organism evidence="8 9">
    <name type="scientific">Zhouia amylolytica</name>
    <dbReference type="NCBI Taxonomy" id="376730"/>
    <lineage>
        <taxon>Bacteria</taxon>
        <taxon>Pseudomonadati</taxon>
        <taxon>Bacteroidota</taxon>
        <taxon>Flavobacteriia</taxon>
        <taxon>Flavobacteriales</taxon>
        <taxon>Flavobacteriaceae</taxon>
        <taxon>Zhouia</taxon>
    </lineage>
</organism>
<dbReference type="SUPFAM" id="SSF53383">
    <property type="entry name" value="PLP-dependent transferases"/>
    <property type="match status" value="1"/>
</dbReference>
<dbReference type="InterPro" id="IPR015422">
    <property type="entry name" value="PyrdxlP-dep_Trfase_small"/>
</dbReference>
<dbReference type="EC" id="2.6.1.-" evidence="6"/>
<accession>A0A1I6U3K4</accession>
<evidence type="ECO:0000256" key="3">
    <source>
        <dbReference type="ARBA" id="ARBA00022576"/>
    </source>
</evidence>
<dbReference type="InterPro" id="IPR004838">
    <property type="entry name" value="NHTrfase_class1_PyrdxlP-BS"/>
</dbReference>
<dbReference type="GO" id="GO:0006520">
    <property type="term" value="P:amino acid metabolic process"/>
    <property type="evidence" value="ECO:0007669"/>
    <property type="project" value="InterPro"/>
</dbReference>
<evidence type="ECO:0000256" key="2">
    <source>
        <dbReference type="ARBA" id="ARBA00007441"/>
    </source>
</evidence>
<keyword evidence="4 6" id="KW-0808">Transferase</keyword>
<dbReference type="OrthoDB" id="9802328at2"/>
<evidence type="ECO:0000256" key="4">
    <source>
        <dbReference type="ARBA" id="ARBA00022679"/>
    </source>
</evidence>
<reference evidence="8 9" key="1">
    <citation type="submission" date="2016-10" db="EMBL/GenBank/DDBJ databases">
        <authorList>
            <person name="de Groot N.N."/>
        </authorList>
    </citation>
    <scope>NUCLEOTIDE SEQUENCE [LARGE SCALE GENOMIC DNA]</scope>
    <source>
        <strain evidence="8 9">CGMCC 1.6114</strain>
    </source>
</reference>
<evidence type="ECO:0000256" key="6">
    <source>
        <dbReference type="RuleBase" id="RU000481"/>
    </source>
</evidence>
<dbReference type="PANTHER" id="PTHR46383">
    <property type="entry name" value="ASPARTATE AMINOTRANSFERASE"/>
    <property type="match status" value="1"/>
</dbReference>
<dbReference type="InterPro" id="IPR015424">
    <property type="entry name" value="PyrdxlP-dep_Trfase"/>
</dbReference>
<sequence length="396" mass="44149">MPNISNKGMKMPESPIRKLVPYAEDAKKRGTKVYHLNIGQPDIKTPEVALNAVRNAEIEVLEYSRSEGSEEYRTKLANYYKNRGIEVDANEIIITTGGSEALLFTLGTVADYGDEIIIPEPFYANYNGFATASGLNVVPVISSIENNFALPPIEEFEKLISDKTKAILICNPGNPTGYLYSKEEIKKLAQIAIKHNLFIIADEVYREFAYDGAEHYSILQEEGLEDYAIMIDSVSKRYSMCGARIGCLVSRNKKVMQTAMKFAQARLSPPTFAQIASEAALDTPQSYFDEVIEEYVERRDLLISELQKIEGVKVAKPKGAFYCIAELPVENADDFAQWLLEKFDLNGETIMVAPAAGFYSSDNVGLNQVRIAYVLKKENLVKAAQILNEALKAYNA</sequence>
<comment type="similarity">
    <text evidence="2 6">Belongs to the class-I pyridoxal-phosphate-dependent aminotransferase family.</text>
</comment>
<dbReference type="EMBL" id="FPAG01000006">
    <property type="protein sequence ID" value="SFS96033.1"/>
    <property type="molecule type" value="Genomic_DNA"/>
</dbReference>
<dbReference type="Pfam" id="PF00155">
    <property type="entry name" value="Aminotran_1_2"/>
    <property type="match status" value="1"/>
</dbReference>
<dbReference type="InterPro" id="IPR004839">
    <property type="entry name" value="Aminotransferase_I/II_large"/>
</dbReference>
<feature type="domain" description="Aminotransferase class I/classII large" evidence="7">
    <location>
        <begin position="32"/>
        <end position="384"/>
    </location>
</feature>
<dbReference type="AlphaFoldDB" id="A0A1I6U3K4"/>
<dbReference type="Gene3D" id="3.40.640.10">
    <property type="entry name" value="Type I PLP-dependent aspartate aminotransferase-like (Major domain)"/>
    <property type="match status" value="1"/>
</dbReference>
<dbReference type="Gene3D" id="3.90.1150.10">
    <property type="entry name" value="Aspartate Aminotransferase, domain 1"/>
    <property type="match status" value="1"/>
</dbReference>
<dbReference type="InterPro" id="IPR015421">
    <property type="entry name" value="PyrdxlP-dep_Trfase_major"/>
</dbReference>
<dbReference type="CDD" id="cd00609">
    <property type="entry name" value="AAT_like"/>
    <property type="match status" value="1"/>
</dbReference>